<gene>
    <name evidence="3" type="ORF">TR142634</name>
</gene>
<dbReference type="Pfam" id="PF12895">
    <property type="entry name" value="ANAPC3"/>
    <property type="match status" value="1"/>
</dbReference>
<dbReference type="GO" id="GO:0042073">
    <property type="term" value="P:intraciliary transport"/>
    <property type="evidence" value="ECO:0007669"/>
    <property type="project" value="TreeGrafter"/>
</dbReference>
<feature type="compositionally biased region" description="Polar residues" evidence="2">
    <location>
        <begin position="840"/>
        <end position="856"/>
    </location>
</feature>
<feature type="repeat" description="TPR" evidence="1">
    <location>
        <begin position="302"/>
        <end position="335"/>
    </location>
</feature>
<evidence type="ECO:0000256" key="1">
    <source>
        <dbReference type="PROSITE-ProRule" id="PRU00339"/>
    </source>
</evidence>
<feature type="repeat" description="TPR" evidence="1">
    <location>
        <begin position="524"/>
        <end position="557"/>
    </location>
</feature>
<feature type="non-terminal residue" evidence="3">
    <location>
        <position position="1"/>
    </location>
</feature>
<evidence type="ECO:0008006" key="4">
    <source>
        <dbReference type="Google" id="ProtNLM"/>
    </source>
</evidence>
<dbReference type="InterPro" id="IPR019734">
    <property type="entry name" value="TPR_rpt"/>
</dbReference>
<evidence type="ECO:0000256" key="2">
    <source>
        <dbReference type="SAM" id="MobiDB-lite"/>
    </source>
</evidence>
<dbReference type="FunFam" id="1.25.40.10:FF:000283">
    <property type="entry name" value="Intraflagellar transport 88"/>
    <property type="match status" value="1"/>
</dbReference>
<dbReference type="Pfam" id="PF13432">
    <property type="entry name" value="TPR_16"/>
    <property type="match status" value="1"/>
</dbReference>
<dbReference type="PANTHER" id="PTHR44117">
    <property type="entry name" value="INTRAFLAGELLAR TRANSPORT PROTEIN 88 HOMOLOG"/>
    <property type="match status" value="1"/>
</dbReference>
<keyword evidence="1" id="KW-0802">TPR repeat</keyword>
<name>A0A0V0J6L1_SCHSO</name>
<dbReference type="EMBL" id="GEEE01001943">
    <property type="protein sequence ID" value="JAP61282.1"/>
    <property type="molecule type" value="Transcribed_RNA"/>
</dbReference>
<dbReference type="GO" id="GO:0005814">
    <property type="term" value="C:centriole"/>
    <property type="evidence" value="ECO:0007669"/>
    <property type="project" value="TreeGrafter"/>
</dbReference>
<dbReference type="GO" id="GO:0097546">
    <property type="term" value="C:ciliary base"/>
    <property type="evidence" value="ECO:0007669"/>
    <property type="project" value="TreeGrafter"/>
</dbReference>
<dbReference type="AlphaFoldDB" id="A0A0V0J6L1"/>
<dbReference type="PANTHER" id="PTHR44117:SF1">
    <property type="entry name" value="INTRAFLAGELLAR TRANSPORT PROTEIN 88 HOMOLOG"/>
    <property type="match status" value="1"/>
</dbReference>
<feature type="repeat" description="TPR" evidence="1">
    <location>
        <begin position="694"/>
        <end position="727"/>
    </location>
</feature>
<feature type="region of interest" description="Disordered" evidence="2">
    <location>
        <begin position="753"/>
        <end position="895"/>
    </location>
</feature>
<dbReference type="SUPFAM" id="SSF81901">
    <property type="entry name" value="HCP-like"/>
    <property type="match status" value="1"/>
</dbReference>
<feature type="region of interest" description="Disordered" evidence="2">
    <location>
        <begin position="88"/>
        <end position="111"/>
    </location>
</feature>
<evidence type="ECO:0000313" key="3">
    <source>
        <dbReference type="EMBL" id="JAP61282.1"/>
    </source>
</evidence>
<dbReference type="GO" id="GO:0019894">
    <property type="term" value="F:kinesin binding"/>
    <property type="evidence" value="ECO:0007669"/>
    <property type="project" value="TreeGrafter"/>
</dbReference>
<dbReference type="Gene3D" id="1.25.40.10">
    <property type="entry name" value="Tetratricopeptide repeat domain"/>
    <property type="match status" value="3"/>
</dbReference>
<dbReference type="GO" id="GO:0097730">
    <property type="term" value="C:non-motile cilium"/>
    <property type="evidence" value="ECO:0007669"/>
    <property type="project" value="TreeGrafter"/>
</dbReference>
<accession>A0A0V0J6L1</accession>
<organism evidence="3">
    <name type="scientific">Schistocephalus solidus</name>
    <name type="common">Tapeworm</name>
    <dbReference type="NCBI Taxonomy" id="70667"/>
    <lineage>
        <taxon>Eukaryota</taxon>
        <taxon>Metazoa</taxon>
        <taxon>Spiralia</taxon>
        <taxon>Lophotrochozoa</taxon>
        <taxon>Platyhelminthes</taxon>
        <taxon>Cestoda</taxon>
        <taxon>Eucestoda</taxon>
        <taxon>Diphyllobothriidea</taxon>
        <taxon>Diphyllobothriidae</taxon>
        <taxon>Schistocephalus</taxon>
    </lineage>
</organism>
<feature type="compositionally biased region" description="Polar residues" evidence="2">
    <location>
        <begin position="797"/>
        <end position="809"/>
    </location>
</feature>
<dbReference type="PROSITE" id="PS50005">
    <property type="entry name" value="TPR"/>
    <property type="match status" value="4"/>
</dbReference>
<dbReference type="Pfam" id="PF13174">
    <property type="entry name" value="TPR_6"/>
    <property type="match status" value="1"/>
</dbReference>
<dbReference type="GO" id="GO:1905515">
    <property type="term" value="P:non-motile cilium assembly"/>
    <property type="evidence" value="ECO:0007669"/>
    <property type="project" value="TreeGrafter"/>
</dbReference>
<dbReference type="GO" id="GO:0036064">
    <property type="term" value="C:ciliary basal body"/>
    <property type="evidence" value="ECO:0007669"/>
    <property type="project" value="TreeGrafter"/>
</dbReference>
<feature type="compositionally biased region" description="Polar residues" evidence="2">
    <location>
        <begin position="100"/>
        <end position="110"/>
    </location>
</feature>
<dbReference type="InterPro" id="IPR011990">
    <property type="entry name" value="TPR-like_helical_dom_sf"/>
</dbReference>
<feature type="repeat" description="TPR" evidence="1">
    <location>
        <begin position="263"/>
        <end position="296"/>
    </location>
</feature>
<proteinExistence type="predicted"/>
<feature type="compositionally biased region" description="Basic and acidic residues" evidence="2">
    <location>
        <begin position="754"/>
        <end position="766"/>
    </location>
</feature>
<reference evidence="3" key="1">
    <citation type="submission" date="2016-01" db="EMBL/GenBank/DDBJ databases">
        <title>Reference transcriptome for the parasite Schistocephalus solidus: insights into the molecular evolution of parasitism.</title>
        <authorList>
            <person name="Hebert F.O."/>
            <person name="Grambauer S."/>
            <person name="Barber I."/>
            <person name="Landry C.R."/>
            <person name="Aubin-Horth N."/>
        </authorList>
    </citation>
    <scope>NUCLEOTIDE SEQUENCE</scope>
</reference>
<protein>
    <recommendedName>
        <fullName evidence="4">Intraflagellar transport protein 88 homolog</fullName>
    </recommendedName>
</protein>
<dbReference type="SUPFAM" id="SSF48452">
    <property type="entry name" value="TPR-like"/>
    <property type="match status" value="1"/>
</dbReference>
<dbReference type="SMART" id="SM00028">
    <property type="entry name" value="TPR"/>
    <property type="match status" value="8"/>
</dbReference>
<sequence>SSRFFKLVARPKQMRESSDLDDIYEGFDNFTNNVTTETIFSDARIQTAMKTASKGRRPVIGKPTVALGMPGSVQRLTSTQFGRLRTGLFGGDRPLATGETPASSAGNRPMTSVRAAGFSSNLRRTSAIGLGRYNLDLSNQSGRPDGAAVDVVVPPLEQNFEENQEAQIKEMEKKVTALFEESCLAAADGDYSLALERAKEAGRKERVLVRQREQLGIADQINLDLTYSVLFNLANRYADSGMHQEALNTYQAIVRNKMFTHAGRLKVNMGNIYFAQKNYGKAIKMYRMGLDQVPNTHKSMRIKIMQNIGIAFVKLRQYNDAITALEHIMQEEPDVKTAFNLILCYFKIGDKGKMKYTFQRLLRVNLNLDDEERYLSHNDDKQYENILEVIKNDELRQYEKNRKTHAENVLKIVAKIIAPAIEPNFNLGYTWCIEQTKTSSYNDLANDLEIDKALMYLKQRDFHQDGDKSIHFKAIETLKSFENKDTRIACTAATNLSFLYFLEGDLAQADRYADQALAADRYSPSALVNKGNVLFKQKLYERARDCYREALQDDPTCVEALYNFGLTAKQLDRLDEALDAFYKIHAILRNNVLVMYQMMDIYEKMEDTAQAQDWFLQIHGIVSSDPFLLQRCGDNFERAGDKSQAFSYYYDSFKYYPCNFDVIEWLGAYYIESQFCEKSITYFERAALMQPNQIKWQLMIASCYRKSGNYQQALEVYKKIHKEFPDSIECLQFLVRLSKDMGLPETQEYMNRLKKAEKSKEAREQRQLSASNRQPITVGVLSHLSDSKENVAGTESGGSRENSASTRLYNGQLPRRGLSSRAGVTGVPVREPSGGRDDATSTVSSLPVSGMPSQDPTYRDPLGPSTERPRTAATRKKRAQDEFADEELDVNMLPD</sequence>